<dbReference type="PANTHER" id="PTHR32256:SF17">
    <property type="entry name" value="EGF-LIKE DOMAIN-CONTAINING PROTEIN"/>
    <property type="match status" value="1"/>
</dbReference>
<dbReference type="InterPro" id="IPR011042">
    <property type="entry name" value="6-blade_b-propeller_TolB-like"/>
</dbReference>
<proteinExistence type="predicted"/>
<dbReference type="InterPro" id="IPR032485">
    <property type="entry name" value="LRP1-like_beta_prop"/>
</dbReference>
<dbReference type="InterPro" id="IPR053369">
    <property type="entry name" value="SrfA-induced_signal"/>
</dbReference>
<dbReference type="RefSeq" id="WP_160647210.1">
    <property type="nucleotide sequence ID" value="NZ_SIJB01000032.1"/>
</dbReference>
<organism evidence="3 4">
    <name type="scientific">Chengkuizengella marina</name>
    <dbReference type="NCBI Taxonomy" id="2507566"/>
    <lineage>
        <taxon>Bacteria</taxon>
        <taxon>Bacillati</taxon>
        <taxon>Bacillota</taxon>
        <taxon>Bacilli</taxon>
        <taxon>Bacillales</taxon>
        <taxon>Paenibacillaceae</taxon>
        <taxon>Chengkuizengella</taxon>
    </lineage>
</organism>
<evidence type="ECO:0000313" key="4">
    <source>
        <dbReference type="Proteomes" id="UP000448943"/>
    </source>
</evidence>
<keyword evidence="1" id="KW-0472">Membrane</keyword>
<feature type="transmembrane region" description="Helical" evidence="1">
    <location>
        <begin position="21"/>
        <end position="40"/>
    </location>
</feature>
<dbReference type="SUPFAM" id="SSF69304">
    <property type="entry name" value="Tricorn protease N-terminal domain"/>
    <property type="match status" value="3"/>
</dbReference>
<gene>
    <name evidence="3" type="ORF">ERL59_15720</name>
</gene>
<dbReference type="OrthoDB" id="1889751at2"/>
<evidence type="ECO:0000313" key="3">
    <source>
        <dbReference type="EMBL" id="NBI30397.1"/>
    </source>
</evidence>
<name>A0A6N9Q6D2_9BACL</name>
<sequence>MKNKEIEDNKNKEKVKNKKKFYILILALVFIISLIGWWLFPTQETKPPQTQTEDEESLMGTLPLPFPFPTGEPLPNNHPIQPEHNLDVFESSNIIYDGSDTYFRNELDDWKLYVLHNGEQEPEKVMDEAVYYMTKVEEKILYTQSNELGIFMIDTDGSNKEQITGDSTHQFIVQDSWVYYVDASDRNRLTKVKLDGTDKVVLSDDEIHSFLIQENCIYYVNRSNELNLYKMKTDGSSRLLVSKDSVTNLKILDDWIYYLFENNIYKINKDGLELDIVSNEYIQFFQISQDWIYYRTEGIGGNLWRMKLDGTNKEQISISGYDLDFIEIWDDWVFYYSAFLNKELYHLDGETKKISEKDISNLFVHNNLLFYLDNNDFNKLYQMDLNGENINKIVDSTVTEYEIYDNKIYYRNALDENKLYETELLGENNVRVIDQRLLQYEMYNDQLYFIEDSDQQRLFQYDMETKQLTKITDEQVYQFYILNEKIFYTSQEGSNIVNLDGTDLLKLTSDIENPKILGDWIYYVGYGEHENLYRIKQDGSEQTKLTTINTNNYMILNDWIYYIEDWKLHKIKLDGSEKVKISDKSVNLLLSIENDWIYASSSLNASPISVYTTVFKVKTNGKSYEELINGYIEDLEITDKGILFTENQESYRTFKVNIDGSNESVLFTPTP</sequence>
<dbReference type="EMBL" id="SIJB01000032">
    <property type="protein sequence ID" value="NBI30397.1"/>
    <property type="molecule type" value="Genomic_DNA"/>
</dbReference>
<dbReference type="Pfam" id="PF16472">
    <property type="entry name" value="DUF5050"/>
    <property type="match status" value="2"/>
</dbReference>
<keyword evidence="1" id="KW-0812">Transmembrane</keyword>
<keyword evidence="1" id="KW-1133">Transmembrane helix</keyword>
<dbReference type="PANTHER" id="PTHR32256">
    <property type="match status" value="1"/>
</dbReference>
<keyword evidence="4" id="KW-1185">Reference proteome</keyword>
<dbReference type="AlphaFoldDB" id="A0A6N9Q6D2"/>
<accession>A0A6N9Q6D2</accession>
<evidence type="ECO:0000256" key="1">
    <source>
        <dbReference type="SAM" id="Phobius"/>
    </source>
</evidence>
<evidence type="ECO:0000259" key="2">
    <source>
        <dbReference type="Pfam" id="PF16472"/>
    </source>
</evidence>
<protein>
    <submittedName>
        <fullName evidence="3">DUF5050 domain-containing protein</fullName>
    </submittedName>
</protein>
<dbReference type="Proteomes" id="UP000448943">
    <property type="component" value="Unassembled WGS sequence"/>
</dbReference>
<comment type="caution">
    <text evidence="3">The sequence shown here is derived from an EMBL/GenBank/DDBJ whole genome shotgun (WGS) entry which is preliminary data.</text>
</comment>
<reference evidence="3 4" key="1">
    <citation type="submission" date="2019-01" db="EMBL/GenBank/DDBJ databases">
        <title>Chengkuizengella sp. nov., isolated from deep-sea sediment of East Pacific Ocean.</title>
        <authorList>
            <person name="Yang J."/>
            <person name="Lai Q."/>
            <person name="Shao Z."/>
        </authorList>
    </citation>
    <scope>NUCLEOTIDE SEQUENCE [LARGE SCALE GENOMIC DNA]</scope>
    <source>
        <strain evidence="3 4">YPA3-1-1</strain>
    </source>
</reference>
<feature type="domain" description="Prolow-density lipoprotein receptor-related protein 1-like beta-propeller" evidence="2">
    <location>
        <begin position="497"/>
        <end position="667"/>
    </location>
</feature>
<dbReference type="Gene3D" id="2.120.10.30">
    <property type="entry name" value="TolB, C-terminal domain"/>
    <property type="match status" value="1"/>
</dbReference>
<feature type="domain" description="Prolow-density lipoprotein receptor-related protein 1-like beta-propeller" evidence="2">
    <location>
        <begin position="94"/>
        <end position="346"/>
    </location>
</feature>